<protein>
    <submittedName>
        <fullName evidence="2">7136_t:CDS:1</fullName>
    </submittedName>
</protein>
<accession>A0A9N9NG92</accession>
<reference evidence="2" key="1">
    <citation type="submission" date="2021-06" db="EMBL/GenBank/DDBJ databases">
        <authorList>
            <person name="Kallberg Y."/>
            <person name="Tangrot J."/>
            <person name="Rosling A."/>
        </authorList>
    </citation>
    <scope>NUCLEOTIDE SEQUENCE</scope>
    <source>
        <strain evidence="2">UK204</strain>
    </source>
</reference>
<dbReference type="EMBL" id="CAJVPQ010013186">
    <property type="protein sequence ID" value="CAG8734858.1"/>
    <property type="molecule type" value="Genomic_DNA"/>
</dbReference>
<proteinExistence type="predicted"/>
<name>A0A9N9NG92_9GLOM</name>
<organism evidence="2 3">
    <name type="scientific">Funneliformis caledonium</name>
    <dbReference type="NCBI Taxonomy" id="1117310"/>
    <lineage>
        <taxon>Eukaryota</taxon>
        <taxon>Fungi</taxon>
        <taxon>Fungi incertae sedis</taxon>
        <taxon>Mucoromycota</taxon>
        <taxon>Glomeromycotina</taxon>
        <taxon>Glomeromycetes</taxon>
        <taxon>Glomerales</taxon>
        <taxon>Glomeraceae</taxon>
        <taxon>Funneliformis</taxon>
    </lineage>
</organism>
<dbReference type="AlphaFoldDB" id="A0A9N9NG92"/>
<dbReference type="Gene3D" id="3.40.50.150">
    <property type="entry name" value="Vaccinia Virus protein VP39"/>
    <property type="match status" value="1"/>
</dbReference>
<feature type="region of interest" description="Disordered" evidence="1">
    <location>
        <begin position="185"/>
        <end position="219"/>
    </location>
</feature>
<sequence>MLLSTNEKEYETLPFSTKQQPKRALVAKNNGYWFYEKIIQQAQPYLTKNFLLIMEIGYQQQDKVIKLIIKHFFSAKVAIFPDYGGHSRVIAIYKYNSPSPALDSIKQDYSLFQEYINRNKTFFTSRSGNTLIIPRPEKNENGQELDYKNLTSFIQNLPKVSIPYLHVRIDSKPIYYSYEKYKEFTENQPNQPKHHPPKALSEKPNKDKHENNANNKLNRQKEKILCNLDKITFDRAGHLANAELLKGADMSLAEQEKAGAYQIKIEGEEINLREFERLEQEKNYLEIRKKFVDNLKKNISD</sequence>
<evidence type="ECO:0000313" key="3">
    <source>
        <dbReference type="Proteomes" id="UP000789570"/>
    </source>
</evidence>
<dbReference type="InterPro" id="IPR029063">
    <property type="entry name" value="SAM-dependent_MTases_sf"/>
</dbReference>
<comment type="caution">
    <text evidence="2">The sequence shown here is derived from an EMBL/GenBank/DDBJ whole genome shotgun (WGS) entry which is preliminary data.</text>
</comment>
<evidence type="ECO:0000256" key="1">
    <source>
        <dbReference type="SAM" id="MobiDB-lite"/>
    </source>
</evidence>
<keyword evidence="3" id="KW-1185">Reference proteome</keyword>
<feature type="compositionally biased region" description="Basic and acidic residues" evidence="1">
    <location>
        <begin position="200"/>
        <end position="211"/>
    </location>
</feature>
<evidence type="ECO:0000313" key="2">
    <source>
        <dbReference type="EMBL" id="CAG8734858.1"/>
    </source>
</evidence>
<dbReference type="OrthoDB" id="2442587at2759"/>
<dbReference type="Proteomes" id="UP000789570">
    <property type="component" value="Unassembled WGS sequence"/>
</dbReference>
<gene>
    <name evidence="2" type="ORF">FCALED_LOCUS15232</name>
</gene>